<dbReference type="RefSeq" id="WP_270950131.1">
    <property type="nucleotide sequence ID" value="NZ_JAQGLA010000028.1"/>
</dbReference>
<feature type="compositionally biased region" description="Low complexity" evidence="1">
    <location>
        <begin position="113"/>
        <end position="137"/>
    </location>
</feature>
<dbReference type="Proteomes" id="UP001210380">
    <property type="component" value="Unassembled WGS sequence"/>
</dbReference>
<dbReference type="EMBL" id="JAQGLA010000028">
    <property type="protein sequence ID" value="MDA3627452.1"/>
    <property type="molecule type" value="Genomic_DNA"/>
</dbReference>
<proteinExistence type="predicted"/>
<accession>A0ABT4V2B8</accession>
<keyword evidence="3" id="KW-1185">Reference proteome</keyword>
<protein>
    <submittedName>
        <fullName evidence="2">Uncharacterized protein</fullName>
    </submittedName>
</protein>
<reference evidence="2 3" key="1">
    <citation type="submission" date="2022-11" db="EMBL/GenBank/DDBJ databases">
        <title>Draft genome sequence of Saccharopolyspora sp. WRP15-2 isolated from rhizosphere soils of wild rice in Thailand.</title>
        <authorList>
            <person name="Duangmal K."/>
            <person name="Kammanee S."/>
            <person name="Muangham S."/>
        </authorList>
    </citation>
    <scope>NUCLEOTIDE SEQUENCE [LARGE SCALE GENOMIC DNA]</scope>
    <source>
        <strain evidence="2 3">WRP15-2</strain>
    </source>
</reference>
<sequence length="232" mass="24069">MTGSCALRGPRSRLALLVARVSLFSGICLGGWLGTDSIAEAADQPDLEKPQVEVEIAPPELDVVPPRAEDLHPELDEVQRPEPEPPDAVEIEPPAPVDQQEPPASVDDPDPTPMAAPTALPSMQQPSAAPPRAARAEPSPPEPVAVERTHAHSPAEPRAPNPDSADEAPLNSSDHDTDAPSQPASGTGDLRGALVVLPTGPSLTNPRTVGSKHPENRPISGLSSAEPSASPD</sequence>
<evidence type="ECO:0000313" key="3">
    <source>
        <dbReference type="Proteomes" id="UP001210380"/>
    </source>
</evidence>
<comment type="caution">
    <text evidence="2">The sequence shown here is derived from an EMBL/GenBank/DDBJ whole genome shotgun (WGS) entry which is preliminary data.</text>
</comment>
<evidence type="ECO:0000256" key="1">
    <source>
        <dbReference type="SAM" id="MobiDB-lite"/>
    </source>
</evidence>
<gene>
    <name evidence="2" type="ORF">OU415_18565</name>
</gene>
<feature type="compositionally biased region" description="Polar residues" evidence="1">
    <location>
        <begin position="221"/>
        <end position="232"/>
    </location>
</feature>
<name>A0ABT4V2B8_9PSEU</name>
<feature type="region of interest" description="Disordered" evidence="1">
    <location>
        <begin position="57"/>
        <end position="232"/>
    </location>
</feature>
<evidence type="ECO:0000313" key="2">
    <source>
        <dbReference type="EMBL" id="MDA3627452.1"/>
    </source>
</evidence>
<feature type="compositionally biased region" description="Basic and acidic residues" evidence="1">
    <location>
        <begin position="145"/>
        <end position="155"/>
    </location>
</feature>
<organism evidence="2 3">
    <name type="scientific">Saccharopolyspora oryzae</name>
    <dbReference type="NCBI Taxonomy" id="2997343"/>
    <lineage>
        <taxon>Bacteria</taxon>
        <taxon>Bacillati</taxon>
        <taxon>Actinomycetota</taxon>
        <taxon>Actinomycetes</taxon>
        <taxon>Pseudonocardiales</taxon>
        <taxon>Pseudonocardiaceae</taxon>
        <taxon>Saccharopolyspora</taxon>
    </lineage>
</organism>
<feature type="compositionally biased region" description="Basic and acidic residues" evidence="1">
    <location>
        <begin position="67"/>
        <end position="83"/>
    </location>
</feature>